<dbReference type="Proteomes" id="UP000051888">
    <property type="component" value="Unassembled WGS sequence"/>
</dbReference>
<dbReference type="STRING" id="157838.AN964_17285"/>
<evidence type="ECO:0008006" key="3">
    <source>
        <dbReference type="Google" id="ProtNLM"/>
    </source>
</evidence>
<dbReference type="RefSeq" id="WP_055740882.1">
    <property type="nucleotide sequence ID" value="NZ_JAAIWL010000033.1"/>
</dbReference>
<reference evidence="1 2" key="1">
    <citation type="submission" date="2015-09" db="EMBL/GenBank/DDBJ databases">
        <title>Genome sequencing project for genomic taxonomy and phylogenomics of Bacillus-like bacteria.</title>
        <authorList>
            <person name="Liu B."/>
            <person name="Wang J."/>
            <person name="Zhu Y."/>
            <person name="Liu G."/>
            <person name="Chen Q."/>
            <person name="Chen Z."/>
            <person name="Lan J."/>
            <person name="Che J."/>
            <person name="Ge C."/>
            <person name="Shi H."/>
            <person name="Pan Z."/>
            <person name="Liu X."/>
        </authorList>
    </citation>
    <scope>NUCLEOTIDE SEQUENCE [LARGE SCALE GENOMIC DNA]</scope>
    <source>
        <strain evidence="1 2">LMG 18435</strain>
    </source>
</reference>
<dbReference type="PATRIC" id="fig|157838.3.peg.3825"/>
<keyword evidence="2" id="KW-1185">Reference proteome</keyword>
<gene>
    <name evidence="1" type="ORF">AN964_17285</name>
</gene>
<dbReference type="AlphaFoldDB" id="A0A0Q3WUK5"/>
<name>A0A0Q3WUK5_9BACI</name>
<evidence type="ECO:0000313" key="1">
    <source>
        <dbReference type="EMBL" id="KQL55087.1"/>
    </source>
</evidence>
<dbReference type="Pfam" id="PF14120">
    <property type="entry name" value="YhzD"/>
    <property type="match status" value="1"/>
</dbReference>
<accession>A0A0Q3WUK5</accession>
<dbReference type="OrthoDB" id="2355652at2"/>
<protein>
    <recommendedName>
        <fullName evidence="3">YhzD-like protein</fullName>
    </recommendedName>
</protein>
<comment type="caution">
    <text evidence="1">The sequence shown here is derived from an EMBL/GenBank/DDBJ whole genome shotgun (WGS) entry which is preliminary data.</text>
</comment>
<sequence length="61" mass="6863">MPNYKLTVFEENGEKLLDETFEAANDAEAKKLGETILIEKGAIDKTHRCTSPSGKLLLFHR</sequence>
<proteinExistence type="predicted"/>
<dbReference type="InterPro" id="IPR025544">
    <property type="entry name" value="YhzD"/>
</dbReference>
<evidence type="ECO:0000313" key="2">
    <source>
        <dbReference type="Proteomes" id="UP000051888"/>
    </source>
</evidence>
<dbReference type="EMBL" id="LJJC01000004">
    <property type="protein sequence ID" value="KQL55087.1"/>
    <property type="molecule type" value="Genomic_DNA"/>
</dbReference>
<organism evidence="1 2">
    <name type="scientific">Heyndrickxia shackletonii</name>
    <dbReference type="NCBI Taxonomy" id="157838"/>
    <lineage>
        <taxon>Bacteria</taxon>
        <taxon>Bacillati</taxon>
        <taxon>Bacillota</taxon>
        <taxon>Bacilli</taxon>
        <taxon>Bacillales</taxon>
        <taxon>Bacillaceae</taxon>
        <taxon>Heyndrickxia</taxon>
    </lineage>
</organism>